<keyword evidence="14" id="KW-1185">Reference proteome</keyword>
<dbReference type="Proteomes" id="UP000276133">
    <property type="component" value="Unassembled WGS sequence"/>
</dbReference>
<comment type="caution">
    <text evidence="13">The sequence shown here is derived from an EMBL/GenBank/DDBJ whole genome shotgun (WGS) entry which is preliminary data.</text>
</comment>
<dbReference type="OrthoDB" id="6157104at2759"/>
<keyword evidence="6" id="KW-0915">Sodium</keyword>
<evidence type="ECO:0000256" key="7">
    <source>
        <dbReference type="ARBA" id="ARBA00023065"/>
    </source>
</evidence>
<keyword evidence="7 11" id="KW-0406">Ion transport</keyword>
<proteinExistence type="inferred from homology"/>
<evidence type="ECO:0000256" key="10">
    <source>
        <dbReference type="ARBA" id="ARBA00023303"/>
    </source>
</evidence>
<reference evidence="13 14" key="1">
    <citation type="journal article" date="2018" name="Sci. Rep.">
        <title>Genomic signatures of local adaptation to the degree of environmental predictability in rotifers.</title>
        <authorList>
            <person name="Franch-Gras L."/>
            <person name="Hahn C."/>
            <person name="Garcia-Roger E.M."/>
            <person name="Carmona M.J."/>
            <person name="Serra M."/>
            <person name="Gomez A."/>
        </authorList>
    </citation>
    <scope>NUCLEOTIDE SEQUENCE [LARGE SCALE GENOMIC DNA]</scope>
    <source>
        <strain evidence="13">HYR1</strain>
    </source>
</reference>
<evidence type="ECO:0000256" key="11">
    <source>
        <dbReference type="RuleBase" id="RU000679"/>
    </source>
</evidence>
<evidence type="ECO:0000256" key="1">
    <source>
        <dbReference type="ARBA" id="ARBA00004141"/>
    </source>
</evidence>
<comment type="subcellular location">
    <subcellularLocation>
        <location evidence="1">Membrane</location>
        <topology evidence="1">Multi-pass membrane protein</topology>
    </subcellularLocation>
</comment>
<feature type="transmembrane region" description="Helical" evidence="12">
    <location>
        <begin position="39"/>
        <end position="57"/>
    </location>
</feature>
<evidence type="ECO:0000256" key="5">
    <source>
        <dbReference type="ARBA" id="ARBA00022989"/>
    </source>
</evidence>
<dbReference type="PANTHER" id="PTHR11690">
    <property type="entry name" value="AMILORIDE-SENSITIVE SODIUM CHANNEL-RELATED"/>
    <property type="match status" value="1"/>
</dbReference>
<keyword evidence="8 12" id="KW-0472">Membrane</keyword>
<evidence type="ECO:0000313" key="14">
    <source>
        <dbReference type="Proteomes" id="UP000276133"/>
    </source>
</evidence>
<dbReference type="GO" id="GO:0015280">
    <property type="term" value="F:ligand-gated sodium channel activity"/>
    <property type="evidence" value="ECO:0007669"/>
    <property type="project" value="TreeGrafter"/>
</dbReference>
<accession>A0A3M7PBM0</accession>
<dbReference type="AlphaFoldDB" id="A0A3M7PBM0"/>
<gene>
    <name evidence="13" type="ORF">BpHYR1_006021</name>
</gene>
<evidence type="ECO:0000256" key="6">
    <source>
        <dbReference type="ARBA" id="ARBA00023053"/>
    </source>
</evidence>
<protein>
    <submittedName>
        <fullName evidence="13">DEgenerin Like</fullName>
    </submittedName>
</protein>
<keyword evidence="9 11" id="KW-0739">Sodium transport</keyword>
<keyword evidence="10 11" id="KW-0407">Ion channel</keyword>
<keyword evidence="4 11" id="KW-0812">Transmembrane</keyword>
<name>A0A3M7PBM0_BRAPC</name>
<evidence type="ECO:0000256" key="4">
    <source>
        <dbReference type="ARBA" id="ARBA00022692"/>
    </source>
</evidence>
<dbReference type="PRINTS" id="PR01078">
    <property type="entry name" value="AMINACHANNEL"/>
</dbReference>
<dbReference type="InterPro" id="IPR001873">
    <property type="entry name" value="ENaC"/>
</dbReference>
<dbReference type="Pfam" id="PF00858">
    <property type="entry name" value="ASC"/>
    <property type="match status" value="1"/>
</dbReference>
<evidence type="ECO:0000256" key="8">
    <source>
        <dbReference type="ARBA" id="ARBA00023136"/>
    </source>
</evidence>
<evidence type="ECO:0000256" key="9">
    <source>
        <dbReference type="ARBA" id="ARBA00023201"/>
    </source>
</evidence>
<evidence type="ECO:0000256" key="3">
    <source>
        <dbReference type="ARBA" id="ARBA00022461"/>
    </source>
</evidence>
<keyword evidence="3 11" id="KW-0894">Sodium channel</keyword>
<keyword evidence="5 12" id="KW-1133">Transmembrane helix</keyword>
<evidence type="ECO:0000313" key="13">
    <source>
        <dbReference type="EMBL" id="RMZ96413.1"/>
    </source>
</evidence>
<dbReference type="Gene3D" id="2.60.470.10">
    <property type="entry name" value="Acid-sensing ion channels like domains"/>
    <property type="match status" value="1"/>
</dbReference>
<comment type="similarity">
    <text evidence="11">Belongs to the amiloride-sensitive sodium channel (TC 1.A.6) family.</text>
</comment>
<evidence type="ECO:0000256" key="12">
    <source>
        <dbReference type="SAM" id="Phobius"/>
    </source>
</evidence>
<evidence type="ECO:0000256" key="2">
    <source>
        <dbReference type="ARBA" id="ARBA00022448"/>
    </source>
</evidence>
<organism evidence="13 14">
    <name type="scientific">Brachionus plicatilis</name>
    <name type="common">Marine rotifer</name>
    <name type="synonym">Brachionus muelleri</name>
    <dbReference type="NCBI Taxonomy" id="10195"/>
    <lineage>
        <taxon>Eukaryota</taxon>
        <taxon>Metazoa</taxon>
        <taxon>Spiralia</taxon>
        <taxon>Gnathifera</taxon>
        <taxon>Rotifera</taxon>
        <taxon>Eurotatoria</taxon>
        <taxon>Monogononta</taxon>
        <taxon>Pseudotrocha</taxon>
        <taxon>Ploima</taxon>
        <taxon>Brachionidae</taxon>
        <taxon>Brachionus</taxon>
    </lineage>
</organism>
<dbReference type="EMBL" id="REGN01012226">
    <property type="protein sequence ID" value="RMZ96413.1"/>
    <property type="molecule type" value="Genomic_DNA"/>
</dbReference>
<sequence>MIKRFIDLKFKELFNSWIESSTVHGVPNIFRNKNWILKFFWTFCVLCSSGYCVFNLTKTLIDYFEFNVITEIRNERMASIQFPAVSFCNKNPFNLGKNGTIIDFLKKEILDLKNNISTLNEKNENTFLSLVDRDFHFSKLVNKYEHFLPNVSFGLNEMIVNCEFQINECNKQNFEYFWLPSYGNCFKFNSGKNSIGEKISIEDSKIPGKKYGLRLELFSGFLNKDLDLIRSSGINLFIHNHSTVIFSESDSISLSNGFEFDIVVSQEYSYKLSKPHSNCIKDPTSINSFQSDLYRKSIELYGRYQQKTCLIMCYHEFIKMKCDCYYPEALGATYNTSCNSNHQMKCSQNEYLNYLNSDHSLKCFDMCPKECETFYYKTMLSFADFPSPYYAQLMIDNPTYKDKWNFSSSKMIKKSVVAVNIYHDDISLTHVNETPAMNINQLISNIGGILGICVGMSILSVVELLDLLIKVLFHVFKKINSAQVQSRNES</sequence>
<dbReference type="PANTHER" id="PTHR11690:SF248">
    <property type="entry name" value="PICKPOCKET 17, ISOFORM A"/>
    <property type="match status" value="1"/>
</dbReference>
<keyword evidence="2 11" id="KW-0813">Transport</keyword>
<dbReference type="GO" id="GO:0005886">
    <property type="term" value="C:plasma membrane"/>
    <property type="evidence" value="ECO:0007669"/>
    <property type="project" value="TreeGrafter"/>
</dbReference>